<proteinExistence type="predicted"/>
<dbReference type="PANTHER" id="PTHR48051">
    <property type="match status" value="1"/>
</dbReference>
<evidence type="ECO:0000256" key="1">
    <source>
        <dbReference type="ARBA" id="ARBA00022614"/>
    </source>
</evidence>
<protein>
    <submittedName>
        <fullName evidence="3">Uncharacterized protein</fullName>
    </submittedName>
</protein>
<dbReference type="InterPro" id="IPR050216">
    <property type="entry name" value="LRR_domain-containing"/>
</dbReference>
<dbReference type="Proteomes" id="UP001473302">
    <property type="component" value="Unassembled WGS sequence"/>
</dbReference>
<evidence type="ECO:0000256" key="2">
    <source>
        <dbReference type="ARBA" id="ARBA00022737"/>
    </source>
</evidence>
<dbReference type="PANTHER" id="PTHR48051:SF1">
    <property type="entry name" value="RAS SUPPRESSOR PROTEIN 1"/>
    <property type="match status" value="1"/>
</dbReference>
<dbReference type="SMART" id="SM00364">
    <property type="entry name" value="LRR_BAC"/>
    <property type="match status" value="5"/>
</dbReference>
<dbReference type="PRINTS" id="PR00019">
    <property type="entry name" value="LEURICHRPT"/>
</dbReference>
<keyword evidence="4" id="KW-1185">Reference proteome</keyword>
<dbReference type="InterPro" id="IPR032675">
    <property type="entry name" value="LRR_dom_sf"/>
</dbReference>
<sequence>MATYLFGGKCLKGVEYYGQDDQSSFSFSSSSGDSSLSDSFNQIVYPEQESAIFLRRQGLSSQDLSLRLSQVIRSGQETSCLELDASRNQMTFIPTHLQFFTHLTQLVLSNNLLSAIPPELYQNLVQLQVLVLSENQIETIPQDMPHYLPDLTSLSLDGNNIRVLPDSIGYWKNLREFRLGSSYGGNHLKTLPDTIANMTGLVDLDVSFNQLQTLLPDTFLNLPLLNCINLSHNQMDQLPVLFGSCPKLTTVDLSDNQITSLSQTMTNDFQRLKKLELLNLSNNQLCILPTELLDRSGTQVIIKGNPIIEFPVLQGAYHQFVRDMTQRAEPTRDYSIENNYQSSTLRPQDINQVITHHAIQHHLVGSEDNTVTSSLLTGVAVIEEVIPMTDDVIDMELVDTYNTPFLLHSLREISLRAAIILSSNNRLLSQIPDHIAIDLRNESVQLCPSCHGPYIREWISSVQLKSYRGHPSVVRKVRFCGTKCWHDYRAKLAQKVIDVQNTSAIQQQEALRFVRERQDTLVSGSIDWIMAAVSAASAQEEQADLLANAST</sequence>
<name>A0ABP9YTD3_9FUNG</name>
<gene>
    <name evidence="3" type="ORF">MFLAVUS_003541</name>
</gene>
<dbReference type="SMART" id="SM00369">
    <property type="entry name" value="LRR_TYP"/>
    <property type="match status" value="7"/>
</dbReference>
<dbReference type="Pfam" id="PF13855">
    <property type="entry name" value="LRR_8"/>
    <property type="match status" value="3"/>
</dbReference>
<dbReference type="SUPFAM" id="SSF52058">
    <property type="entry name" value="L domain-like"/>
    <property type="match status" value="1"/>
</dbReference>
<accession>A0ABP9YTD3</accession>
<dbReference type="InterPro" id="IPR001611">
    <property type="entry name" value="Leu-rich_rpt"/>
</dbReference>
<reference evidence="3 4" key="1">
    <citation type="submission" date="2024-04" db="EMBL/GenBank/DDBJ databases">
        <title>genome sequences of Mucor flavus KT1a and Helicostylum pulchrum KT1b strains isolated from the surface of a dry-aged beef.</title>
        <authorList>
            <person name="Toyotome T."/>
            <person name="Hosono M."/>
            <person name="Torimaru M."/>
            <person name="Fukuda K."/>
            <person name="Mikami N."/>
        </authorList>
    </citation>
    <scope>NUCLEOTIDE SEQUENCE [LARGE SCALE GENOMIC DNA]</scope>
    <source>
        <strain evidence="3 4">KT1a</strain>
    </source>
</reference>
<keyword evidence="2" id="KW-0677">Repeat</keyword>
<dbReference type="EMBL" id="BAABUK010000006">
    <property type="protein sequence ID" value="GAA5810122.1"/>
    <property type="molecule type" value="Genomic_DNA"/>
</dbReference>
<keyword evidence="1" id="KW-0433">Leucine-rich repeat</keyword>
<dbReference type="Gene3D" id="3.80.10.10">
    <property type="entry name" value="Ribonuclease Inhibitor"/>
    <property type="match status" value="2"/>
</dbReference>
<organism evidence="3 4">
    <name type="scientific">Mucor flavus</name>
    <dbReference type="NCBI Taxonomy" id="439312"/>
    <lineage>
        <taxon>Eukaryota</taxon>
        <taxon>Fungi</taxon>
        <taxon>Fungi incertae sedis</taxon>
        <taxon>Mucoromycota</taxon>
        <taxon>Mucoromycotina</taxon>
        <taxon>Mucoromycetes</taxon>
        <taxon>Mucorales</taxon>
        <taxon>Mucorineae</taxon>
        <taxon>Mucoraceae</taxon>
        <taxon>Mucor</taxon>
    </lineage>
</organism>
<evidence type="ECO:0000313" key="3">
    <source>
        <dbReference type="EMBL" id="GAA5810122.1"/>
    </source>
</evidence>
<evidence type="ECO:0000313" key="4">
    <source>
        <dbReference type="Proteomes" id="UP001473302"/>
    </source>
</evidence>
<dbReference type="PROSITE" id="PS51450">
    <property type="entry name" value="LRR"/>
    <property type="match status" value="2"/>
</dbReference>
<comment type="caution">
    <text evidence="3">The sequence shown here is derived from an EMBL/GenBank/DDBJ whole genome shotgun (WGS) entry which is preliminary data.</text>
</comment>
<dbReference type="InterPro" id="IPR003591">
    <property type="entry name" value="Leu-rich_rpt_typical-subtyp"/>
</dbReference>